<dbReference type="PANTHER" id="PTHR43408">
    <property type="entry name" value="FMN REDUCTASE (NADPH)"/>
    <property type="match status" value="1"/>
</dbReference>
<gene>
    <name evidence="5" type="ORF">IDM40_19315</name>
</gene>
<keyword evidence="6" id="KW-1185">Reference proteome</keyword>
<dbReference type="RefSeq" id="WP_193123425.1">
    <property type="nucleotide sequence ID" value="NZ_JADBGI010000018.1"/>
</dbReference>
<organism evidence="5 6">
    <name type="scientific">Nocardiopsis coralli</name>
    <dbReference type="NCBI Taxonomy" id="2772213"/>
    <lineage>
        <taxon>Bacteria</taxon>
        <taxon>Bacillati</taxon>
        <taxon>Actinomycetota</taxon>
        <taxon>Actinomycetes</taxon>
        <taxon>Streptosporangiales</taxon>
        <taxon>Nocardiopsidaceae</taxon>
        <taxon>Nocardiopsis</taxon>
    </lineage>
</organism>
<dbReference type="InterPro" id="IPR051814">
    <property type="entry name" value="NAD(P)H-dep_FMN_reductase"/>
</dbReference>
<reference evidence="5 6" key="1">
    <citation type="submission" date="2020-09" db="EMBL/GenBank/DDBJ databases">
        <title>Diversity and distribution of actinomycetes associated with coral in the coast of Hainan.</title>
        <authorList>
            <person name="Li F."/>
        </authorList>
    </citation>
    <scope>NUCLEOTIDE SEQUENCE [LARGE SCALE GENOMIC DNA]</scope>
    <source>
        <strain evidence="5 6">HNM0947</strain>
    </source>
</reference>
<dbReference type="Pfam" id="PF03358">
    <property type="entry name" value="FMN_red"/>
    <property type="match status" value="1"/>
</dbReference>
<protein>
    <submittedName>
        <fullName evidence="5">NAD(P)H-dependent oxidoreductase</fullName>
    </submittedName>
</protein>
<evidence type="ECO:0000259" key="4">
    <source>
        <dbReference type="Pfam" id="PF03358"/>
    </source>
</evidence>
<keyword evidence="2" id="KW-0288">FMN</keyword>
<comment type="caution">
    <text evidence="5">The sequence shown here is derived from an EMBL/GenBank/DDBJ whole genome shotgun (WGS) entry which is preliminary data.</text>
</comment>
<evidence type="ECO:0000256" key="2">
    <source>
        <dbReference type="ARBA" id="ARBA00022643"/>
    </source>
</evidence>
<dbReference type="InterPro" id="IPR029039">
    <property type="entry name" value="Flavoprotein-like_sf"/>
</dbReference>
<dbReference type="InterPro" id="IPR005025">
    <property type="entry name" value="FMN_Rdtase-like_dom"/>
</dbReference>
<keyword evidence="3" id="KW-0560">Oxidoreductase</keyword>
<dbReference type="Gene3D" id="3.40.50.360">
    <property type="match status" value="1"/>
</dbReference>
<sequence>MTITALVGNPRPGSRTRTAAEHTARRLAQRAASTTEPGTIELADLGPALLEPTPPPAVEAALERARDSDLLVVATPTYKATYTGLLKVFLDLLPGGGLSEVTAVPLMVMASPAHTLAVEVHLRPLLLELGADVPFPGLAIDQNDIPKEGDAADAPLDGVLTEWLERVHPALFPATPPVHRADVPTVG</sequence>
<dbReference type="Proteomes" id="UP000806528">
    <property type="component" value="Unassembled WGS sequence"/>
</dbReference>
<feature type="domain" description="NADPH-dependent FMN reductase-like" evidence="4">
    <location>
        <begin position="1"/>
        <end position="136"/>
    </location>
</feature>
<keyword evidence="1" id="KW-0285">Flavoprotein</keyword>
<name>A0ABR9PAG7_9ACTN</name>
<evidence type="ECO:0000256" key="1">
    <source>
        <dbReference type="ARBA" id="ARBA00022630"/>
    </source>
</evidence>
<accession>A0ABR9PAG7</accession>
<evidence type="ECO:0000313" key="6">
    <source>
        <dbReference type="Proteomes" id="UP000806528"/>
    </source>
</evidence>
<dbReference type="PANTHER" id="PTHR43408:SF1">
    <property type="entry name" value="FMN REDUCTASE (NADPH)"/>
    <property type="match status" value="1"/>
</dbReference>
<dbReference type="EMBL" id="JADBGI010000018">
    <property type="protein sequence ID" value="MBE3000824.1"/>
    <property type="molecule type" value="Genomic_DNA"/>
</dbReference>
<evidence type="ECO:0000313" key="5">
    <source>
        <dbReference type="EMBL" id="MBE3000824.1"/>
    </source>
</evidence>
<evidence type="ECO:0000256" key="3">
    <source>
        <dbReference type="ARBA" id="ARBA00023002"/>
    </source>
</evidence>
<proteinExistence type="predicted"/>
<dbReference type="SUPFAM" id="SSF52218">
    <property type="entry name" value="Flavoproteins"/>
    <property type="match status" value="1"/>
</dbReference>